<sequence length="107" mass="12667">MIKQHLSNSTKPCPKIKDETIQEKQIICIVVFLVLNPLFFFYSESERCRKLSLATTQMAHAQTCTSRKEKQDTKQQLTRSTKTEKIKLAYETSRYMNKNMQFSFFLF</sequence>
<keyword evidence="3" id="KW-1185">Reference proteome</keyword>
<evidence type="ECO:0000256" key="1">
    <source>
        <dbReference type="SAM" id="Phobius"/>
    </source>
</evidence>
<reference evidence="2" key="2">
    <citation type="submission" date="2013-04" db="UniProtKB">
        <authorList>
            <consortium name="EnsemblPlants"/>
        </authorList>
    </citation>
    <scope>IDENTIFICATION</scope>
</reference>
<dbReference type="HOGENOM" id="CLU_2216676_0_0_1"/>
<dbReference type="Proteomes" id="UP000006038">
    <property type="component" value="Chromosome 10"/>
</dbReference>
<keyword evidence="1" id="KW-0812">Transmembrane</keyword>
<evidence type="ECO:0000313" key="3">
    <source>
        <dbReference type="Proteomes" id="UP000006038"/>
    </source>
</evidence>
<organism evidence="2">
    <name type="scientific">Oryza brachyantha</name>
    <name type="common">malo sina</name>
    <dbReference type="NCBI Taxonomy" id="4533"/>
    <lineage>
        <taxon>Eukaryota</taxon>
        <taxon>Viridiplantae</taxon>
        <taxon>Streptophyta</taxon>
        <taxon>Embryophyta</taxon>
        <taxon>Tracheophyta</taxon>
        <taxon>Spermatophyta</taxon>
        <taxon>Magnoliopsida</taxon>
        <taxon>Liliopsida</taxon>
        <taxon>Poales</taxon>
        <taxon>Poaceae</taxon>
        <taxon>BOP clade</taxon>
        <taxon>Oryzoideae</taxon>
        <taxon>Oryzeae</taxon>
        <taxon>Oryzinae</taxon>
        <taxon>Oryza</taxon>
    </lineage>
</organism>
<feature type="transmembrane region" description="Helical" evidence="1">
    <location>
        <begin position="26"/>
        <end position="43"/>
    </location>
</feature>
<dbReference type="Gramene" id="OB10G26100.1">
    <property type="protein sequence ID" value="OB10G26100.1"/>
    <property type="gene ID" value="OB10G26100"/>
</dbReference>
<proteinExistence type="predicted"/>
<accession>J3N512</accession>
<dbReference type="EnsemblPlants" id="OB10G26100.1">
    <property type="protein sequence ID" value="OB10G26100.1"/>
    <property type="gene ID" value="OB10G26100"/>
</dbReference>
<protein>
    <submittedName>
        <fullName evidence="2">Uncharacterized protein</fullName>
    </submittedName>
</protein>
<reference evidence="2" key="1">
    <citation type="journal article" date="2013" name="Nat. Commun.">
        <title>Whole-genome sequencing of Oryza brachyantha reveals mechanisms underlying Oryza genome evolution.</title>
        <authorList>
            <person name="Chen J."/>
            <person name="Huang Q."/>
            <person name="Gao D."/>
            <person name="Wang J."/>
            <person name="Lang Y."/>
            <person name="Liu T."/>
            <person name="Li B."/>
            <person name="Bai Z."/>
            <person name="Luis Goicoechea J."/>
            <person name="Liang C."/>
            <person name="Chen C."/>
            <person name="Zhang W."/>
            <person name="Sun S."/>
            <person name="Liao Y."/>
            <person name="Zhang X."/>
            <person name="Yang L."/>
            <person name="Song C."/>
            <person name="Wang M."/>
            <person name="Shi J."/>
            <person name="Liu G."/>
            <person name="Liu J."/>
            <person name="Zhou H."/>
            <person name="Zhou W."/>
            <person name="Yu Q."/>
            <person name="An N."/>
            <person name="Chen Y."/>
            <person name="Cai Q."/>
            <person name="Wang B."/>
            <person name="Liu B."/>
            <person name="Min J."/>
            <person name="Huang Y."/>
            <person name="Wu H."/>
            <person name="Li Z."/>
            <person name="Zhang Y."/>
            <person name="Yin Y."/>
            <person name="Song W."/>
            <person name="Jiang J."/>
            <person name="Jackson S.A."/>
            <person name="Wing R.A."/>
            <person name="Wang J."/>
            <person name="Chen M."/>
        </authorList>
    </citation>
    <scope>NUCLEOTIDE SEQUENCE [LARGE SCALE GENOMIC DNA]</scope>
    <source>
        <strain evidence="2">cv. IRGC 101232</strain>
    </source>
</reference>
<keyword evidence="1" id="KW-0472">Membrane</keyword>
<dbReference type="AlphaFoldDB" id="J3N512"/>
<name>J3N512_ORYBR</name>
<evidence type="ECO:0000313" key="2">
    <source>
        <dbReference type="EnsemblPlants" id="OB10G26100.1"/>
    </source>
</evidence>
<keyword evidence="1" id="KW-1133">Transmembrane helix</keyword>